<organism evidence="8 9">
    <name type="scientific">Oopsacas minuta</name>
    <dbReference type="NCBI Taxonomy" id="111878"/>
    <lineage>
        <taxon>Eukaryota</taxon>
        <taxon>Metazoa</taxon>
        <taxon>Porifera</taxon>
        <taxon>Hexactinellida</taxon>
        <taxon>Hexasterophora</taxon>
        <taxon>Lyssacinosida</taxon>
        <taxon>Leucopsacidae</taxon>
        <taxon>Oopsacas</taxon>
    </lineage>
</organism>
<evidence type="ECO:0000256" key="2">
    <source>
        <dbReference type="ARBA" id="ARBA00004496"/>
    </source>
</evidence>
<dbReference type="Gene3D" id="1.20.58.200">
    <property type="entry name" value="Translin, domain 2"/>
    <property type="match status" value="1"/>
</dbReference>
<comment type="caution">
    <text evidence="8">The sequence shown here is derived from an EMBL/GenBank/DDBJ whole genome shotgun (WGS) entry which is preliminary data.</text>
</comment>
<sequence length="264" mass="30253">MSIELSSEGSSKMRGGKRKRENFEGNISKSVSDSIDMNSSLMESFRTFRADLDAHQDKYERLVKISRDITIISKRIIFNLHRCVGSTDREAIFEECVTKFSSISPLISSIQQETMDLDPYLYARAYTNGYQELVEALTFYHFLRYSSLVSYQHLSPFFKGTLLIIDYVLGVLDLTGEMMRACISSITAGDMDTPLQVLSFLSQMNLHLQQFRPFSHKELSNKLRTLSTSMLKVEKACYSLHLRGCSVALIAFEDDEERDLTDMY</sequence>
<gene>
    <name evidence="8" type="ORF">LOD99_14726</name>
</gene>
<keyword evidence="5" id="KW-0539">Nucleus</keyword>
<feature type="compositionally biased region" description="Polar residues" evidence="7">
    <location>
        <begin position="1"/>
        <end position="10"/>
    </location>
</feature>
<keyword evidence="9" id="KW-1185">Reference proteome</keyword>
<dbReference type="GO" id="GO:0005634">
    <property type="term" value="C:nucleus"/>
    <property type="evidence" value="ECO:0007669"/>
    <property type="project" value="UniProtKB-SubCell"/>
</dbReference>
<dbReference type="PANTHER" id="PTHR10741">
    <property type="entry name" value="TRANSLIN AND TRANSLIN ASSOCIATED PROTEIN X"/>
    <property type="match status" value="1"/>
</dbReference>
<feature type="binding site" evidence="6">
    <location>
        <position position="177"/>
    </location>
    <ligand>
        <name>Mg(2+)</name>
        <dbReference type="ChEBI" id="CHEBI:18420"/>
    </ligand>
</feature>
<evidence type="ECO:0000256" key="4">
    <source>
        <dbReference type="ARBA" id="ARBA00022490"/>
    </source>
</evidence>
<evidence type="ECO:0000313" key="9">
    <source>
        <dbReference type="Proteomes" id="UP001165289"/>
    </source>
</evidence>
<dbReference type="Pfam" id="PF01997">
    <property type="entry name" value="Translin"/>
    <property type="match status" value="1"/>
</dbReference>
<comment type="subcellular location">
    <subcellularLocation>
        <location evidence="2">Cytoplasm</location>
    </subcellularLocation>
    <subcellularLocation>
        <location evidence="1">Nucleus</location>
    </subcellularLocation>
</comment>
<dbReference type="Proteomes" id="UP001165289">
    <property type="component" value="Unassembled WGS sequence"/>
</dbReference>
<comment type="similarity">
    <text evidence="3">Belongs to the translin family.</text>
</comment>
<dbReference type="InterPro" id="IPR016068">
    <property type="entry name" value="Translin_N"/>
</dbReference>
<evidence type="ECO:0000256" key="6">
    <source>
        <dbReference type="PIRSR" id="PIRSR602848-1"/>
    </source>
</evidence>
<name>A0AAV7KEA5_9METZ</name>
<dbReference type="SUPFAM" id="SSF74784">
    <property type="entry name" value="Translin"/>
    <property type="match status" value="1"/>
</dbReference>
<dbReference type="InterPro" id="IPR002848">
    <property type="entry name" value="Translin_fam"/>
</dbReference>
<dbReference type="Gene3D" id="1.20.58.190">
    <property type="entry name" value="Translin, domain 1"/>
    <property type="match status" value="1"/>
</dbReference>
<dbReference type="InterPro" id="IPR036081">
    <property type="entry name" value="Translin_sf"/>
</dbReference>
<keyword evidence="6" id="KW-0460">Magnesium</keyword>
<reference evidence="8 9" key="1">
    <citation type="journal article" date="2023" name="BMC Biol.">
        <title>The compact genome of the sponge Oopsacas minuta (Hexactinellida) is lacking key metazoan core genes.</title>
        <authorList>
            <person name="Santini S."/>
            <person name="Schenkelaars Q."/>
            <person name="Jourda C."/>
            <person name="Duchesne M."/>
            <person name="Belahbib H."/>
            <person name="Rocher C."/>
            <person name="Selva M."/>
            <person name="Riesgo A."/>
            <person name="Vervoort M."/>
            <person name="Leys S.P."/>
            <person name="Kodjabachian L."/>
            <person name="Le Bivic A."/>
            <person name="Borchiellini C."/>
            <person name="Claverie J.M."/>
            <person name="Renard E."/>
        </authorList>
    </citation>
    <scope>NUCLEOTIDE SEQUENCE [LARGE SCALE GENOMIC DNA]</scope>
    <source>
        <strain evidence="8">SPO-2</strain>
    </source>
</reference>
<dbReference type="InterPro" id="IPR016069">
    <property type="entry name" value="Translin_C"/>
</dbReference>
<dbReference type="AlphaFoldDB" id="A0AAV7KEA5"/>
<keyword evidence="6" id="KW-0479">Metal-binding</keyword>
<dbReference type="GO" id="GO:0046872">
    <property type="term" value="F:metal ion binding"/>
    <property type="evidence" value="ECO:0007669"/>
    <property type="project" value="UniProtKB-KW"/>
</dbReference>
<proteinExistence type="inferred from homology"/>
<feature type="region of interest" description="Disordered" evidence="7">
    <location>
        <begin position="1"/>
        <end position="23"/>
    </location>
</feature>
<evidence type="ECO:0000256" key="3">
    <source>
        <dbReference type="ARBA" id="ARBA00005902"/>
    </source>
</evidence>
<dbReference type="CDD" id="cd14820">
    <property type="entry name" value="TRAX"/>
    <property type="match status" value="1"/>
</dbReference>
<evidence type="ECO:0000256" key="5">
    <source>
        <dbReference type="ARBA" id="ARBA00023242"/>
    </source>
</evidence>
<evidence type="ECO:0000256" key="1">
    <source>
        <dbReference type="ARBA" id="ARBA00004123"/>
    </source>
</evidence>
<evidence type="ECO:0000313" key="8">
    <source>
        <dbReference type="EMBL" id="KAI6659050.1"/>
    </source>
</evidence>
<dbReference type="GO" id="GO:0005737">
    <property type="term" value="C:cytoplasm"/>
    <property type="evidence" value="ECO:0007669"/>
    <property type="project" value="UniProtKB-SubCell"/>
</dbReference>
<feature type="binding site" evidence="6">
    <location>
        <position position="135"/>
    </location>
    <ligand>
        <name>Mg(2+)</name>
        <dbReference type="ChEBI" id="CHEBI:18420"/>
    </ligand>
</feature>
<dbReference type="EMBL" id="JAKMXF010000066">
    <property type="protein sequence ID" value="KAI6659050.1"/>
    <property type="molecule type" value="Genomic_DNA"/>
</dbReference>
<dbReference type="GO" id="GO:0043565">
    <property type="term" value="F:sequence-specific DNA binding"/>
    <property type="evidence" value="ECO:0007669"/>
    <property type="project" value="InterPro"/>
</dbReference>
<protein>
    <submittedName>
        <fullName evidence="8">Translin-associated protein X-like</fullName>
    </submittedName>
</protein>
<accession>A0AAV7KEA5</accession>
<evidence type="ECO:0000256" key="7">
    <source>
        <dbReference type="SAM" id="MobiDB-lite"/>
    </source>
</evidence>
<keyword evidence="4" id="KW-0963">Cytoplasm</keyword>